<dbReference type="Pfam" id="PF11288">
    <property type="entry name" value="DUF3089"/>
    <property type="match status" value="1"/>
</dbReference>
<name>A0ABW6DG78_9BACT</name>
<dbReference type="EMBL" id="JBBKXZ010000003">
    <property type="protein sequence ID" value="MFD3394873.1"/>
    <property type="molecule type" value="Genomic_DNA"/>
</dbReference>
<evidence type="ECO:0000313" key="3">
    <source>
        <dbReference type="Proteomes" id="UP001598138"/>
    </source>
</evidence>
<accession>A0ABW6DG78</accession>
<dbReference type="SUPFAM" id="SSF53474">
    <property type="entry name" value="alpha/beta-Hydrolases"/>
    <property type="match status" value="1"/>
</dbReference>
<dbReference type="RefSeq" id="WP_377983746.1">
    <property type="nucleotide sequence ID" value="NZ_JBBKXZ010000003.1"/>
</dbReference>
<sequence>MRKLYNFVAFLALLWLSFACARPVPARLSIRWNESPKPEEVDYTLESNWASLPTRVDAADQLPKKSPLQDEQASAAADVFFIHPTILTYAPKNEYQWNASVQDTYLNRLVDSTSILNQASIFNAAGRVYAPRYRQAHYFAFVTEFKEDKAAALDLAYSDVKKAFEYYLAHYNAGRPIIIAGHSQGTVHATRLMKEYFDGKALQKQLVAAYIIGIATPKNTFSSIPPCQSPRQTGCFIAWTTFLQGYLPPWHPGEPTELVSTNPLTWTLDENFAPKELNPGGVSYGFKWVRHFADAQNHQGILWTNTPYVFGRSFVKIKNWHQADLNLFYAPIRTNAKERVIEFLGK</sequence>
<dbReference type="InterPro" id="IPR021440">
    <property type="entry name" value="DUF3089"/>
</dbReference>
<feature type="signal peptide" evidence="1">
    <location>
        <begin position="1"/>
        <end position="21"/>
    </location>
</feature>
<evidence type="ECO:0000313" key="2">
    <source>
        <dbReference type="EMBL" id="MFD3394873.1"/>
    </source>
</evidence>
<keyword evidence="1" id="KW-0732">Signal</keyword>
<protein>
    <submittedName>
        <fullName evidence="2">DUF3089 domain-containing protein</fullName>
    </submittedName>
</protein>
<organism evidence="2 3">
    <name type="scientific">Aquirufa avitistagni</name>
    <dbReference type="NCBI Taxonomy" id="3104728"/>
    <lineage>
        <taxon>Bacteria</taxon>
        <taxon>Pseudomonadati</taxon>
        <taxon>Bacteroidota</taxon>
        <taxon>Cytophagia</taxon>
        <taxon>Cytophagales</taxon>
        <taxon>Flectobacillaceae</taxon>
        <taxon>Aquirufa</taxon>
    </lineage>
</organism>
<reference evidence="2 3" key="1">
    <citation type="submission" date="2024-03" db="EMBL/GenBank/DDBJ databases">
        <title>Aquirufa genome sequencing.</title>
        <authorList>
            <person name="Pitt A."/>
            <person name="Hahn M.W."/>
        </authorList>
    </citation>
    <scope>NUCLEOTIDE SEQUENCE [LARGE SCALE GENOMIC DNA]</scope>
    <source>
        <strain evidence="2 3">OSTEICH-129V</strain>
    </source>
</reference>
<dbReference type="PROSITE" id="PS51257">
    <property type="entry name" value="PROKAR_LIPOPROTEIN"/>
    <property type="match status" value="1"/>
</dbReference>
<dbReference type="InterPro" id="IPR029058">
    <property type="entry name" value="AB_hydrolase_fold"/>
</dbReference>
<feature type="chain" id="PRO_5045576868" evidence="1">
    <location>
        <begin position="22"/>
        <end position="346"/>
    </location>
</feature>
<comment type="caution">
    <text evidence="2">The sequence shown here is derived from an EMBL/GenBank/DDBJ whole genome shotgun (WGS) entry which is preliminary data.</text>
</comment>
<evidence type="ECO:0000256" key="1">
    <source>
        <dbReference type="SAM" id="SignalP"/>
    </source>
</evidence>
<proteinExistence type="predicted"/>
<keyword evidence="3" id="KW-1185">Reference proteome</keyword>
<gene>
    <name evidence="2" type="ORF">U0R10_09570</name>
</gene>
<dbReference type="Proteomes" id="UP001598138">
    <property type="component" value="Unassembled WGS sequence"/>
</dbReference>